<dbReference type="PANTHER" id="PTHR33154:SF33">
    <property type="entry name" value="TRANSCRIPTIONAL REPRESSOR SDPR"/>
    <property type="match status" value="1"/>
</dbReference>
<dbReference type="NCBIfam" id="NF033788">
    <property type="entry name" value="HTH_metalloreg"/>
    <property type="match status" value="1"/>
</dbReference>
<dbReference type="CDD" id="cd00090">
    <property type="entry name" value="HTH_ARSR"/>
    <property type="match status" value="1"/>
</dbReference>
<accession>A0A9W5Y241</accession>
<dbReference type="AlphaFoldDB" id="A0A9W5Y241"/>
<feature type="domain" description="HTH arsR-type" evidence="4">
    <location>
        <begin position="261"/>
        <end position="355"/>
    </location>
</feature>
<keyword evidence="6" id="KW-1185">Reference proteome</keyword>
<evidence type="ECO:0000256" key="3">
    <source>
        <dbReference type="ARBA" id="ARBA00023163"/>
    </source>
</evidence>
<dbReference type="PRINTS" id="PR00778">
    <property type="entry name" value="HTHARSR"/>
</dbReference>
<name>A0A9W5Y241_9CLOT</name>
<keyword evidence="1" id="KW-0805">Transcription regulation</keyword>
<gene>
    <name evidence="5" type="ORF">CFOLD11_20070</name>
</gene>
<dbReference type="InterPro" id="IPR036390">
    <property type="entry name" value="WH_DNA-bd_sf"/>
</dbReference>
<dbReference type="RefSeq" id="WP_261852143.1">
    <property type="nucleotide sequence ID" value="NZ_BQXY01000002.1"/>
</dbReference>
<dbReference type="InterPro" id="IPR036388">
    <property type="entry name" value="WH-like_DNA-bd_sf"/>
</dbReference>
<reference evidence="5" key="1">
    <citation type="journal article" date="2023" name="Int. J. Syst. Evol. Microbiol.">
        <title>&lt;i&gt;Clostridium folliculivorans&lt;/i&gt; sp. nov., isolated from soil samples of an organic paddy in Japan.</title>
        <authorList>
            <person name="Tazawa J."/>
            <person name="Kobayashi H."/>
            <person name="Tanizawa Y."/>
            <person name="Uchino A."/>
            <person name="Tanaka F."/>
            <person name="Urashima Y."/>
            <person name="Miura S."/>
            <person name="Sakamoto M."/>
            <person name="Ohkuma M."/>
            <person name="Tohno M."/>
        </authorList>
    </citation>
    <scope>NUCLEOTIDE SEQUENCE</scope>
    <source>
        <strain evidence="5">D1-1</strain>
    </source>
</reference>
<dbReference type="InterPro" id="IPR051081">
    <property type="entry name" value="HTH_MetalResp_TranReg"/>
</dbReference>
<proteinExistence type="predicted"/>
<dbReference type="InterPro" id="IPR001845">
    <property type="entry name" value="HTH_ArsR_DNA-bd_dom"/>
</dbReference>
<dbReference type="GO" id="GO:0003677">
    <property type="term" value="F:DNA binding"/>
    <property type="evidence" value="ECO:0007669"/>
    <property type="project" value="UniProtKB-KW"/>
</dbReference>
<dbReference type="PROSITE" id="PS50987">
    <property type="entry name" value="HTH_ARSR_2"/>
    <property type="match status" value="1"/>
</dbReference>
<evidence type="ECO:0000256" key="2">
    <source>
        <dbReference type="ARBA" id="ARBA00023125"/>
    </source>
</evidence>
<evidence type="ECO:0000313" key="5">
    <source>
        <dbReference type="EMBL" id="GKU25181.1"/>
    </source>
</evidence>
<evidence type="ECO:0000256" key="1">
    <source>
        <dbReference type="ARBA" id="ARBA00023015"/>
    </source>
</evidence>
<organism evidence="5 6">
    <name type="scientific">Clostridium folliculivorans</name>
    <dbReference type="NCBI Taxonomy" id="2886038"/>
    <lineage>
        <taxon>Bacteria</taxon>
        <taxon>Bacillati</taxon>
        <taxon>Bacillota</taxon>
        <taxon>Clostridia</taxon>
        <taxon>Eubacteriales</taxon>
        <taxon>Clostridiaceae</taxon>
        <taxon>Clostridium</taxon>
    </lineage>
</organism>
<keyword evidence="3" id="KW-0804">Transcription</keyword>
<protein>
    <submittedName>
        <fullName evidence="5">Transcriptional regulator</fullName>
    </submittedName>
</protein>
<sequence length="357" mass="42267">MVNSKNMVLTVHAPLEFLYSMFAVGTNKHFYTMIREFDLEPNDTIIKNITEMRKKLSRYMEQELEYFFDLPGLGYILYKYILQNPGLTEVPQLLQVFNNSEATDLAFNIIKSVGKNNMPKENTEEYENLKCNTNEMLKLAKLVKFQDSKRRDRVIEALENPEETKQRFYLLLSQFYSRCFSPIESDIINLISANKEKYELLLKENPQKFVEQYLNLDSINDIEISIHLSFFKYISCHHYSIYSEGFADWFILGIYSDLLFDEDLSAERLSNFFKAISDPNRIEILKLLSQRPWFGQELAEKLNITPATISYHMSFLQRTGVVTFNRADNRSYYCLNNTKLIKPFEEFINYFKEEKKK</sequence>
<dbReference type="Pfam" id="PF01022">
    <property type="entry name" value="HTH_5"/>
    <property type="match status" value="1"/>
</dbReference>
<comment type="caution">
    <text evidence="5">The sequence shown here is derived from an EMBL/GenBank/DDBJ whole genome shotgun (WGS) entry which is preliminary data.</text>
</comment>
<dbReference type="GO" id="GO:0003700">
    <property type="term" value="F:DNA-binding transcription factor activity"/>
    <property type="evidence" value="ECO:0007669"/>
    <property type="project" value="InterPro"/>
</dbReference>
<evidence type="ECO:0000259" key="4">
    <source>
        <dbReference type="PROSITE" id="PS50987"/>
    </source>
</evidence>
<dbReference type="SMART" id="SM00418">
    <property type="entry name" value="HTH_ARSR"/>
    <property type="match status" value="1"/>
</dbReference>
<dbReference type="EMBL" id="BQXY01000002">
    <property type="protein sequence ID" value="GKU25181.1"/>
    <property type="molecule type" value="Genomic_DNA"/>
</dbReference>
<keyword evidence="2" id="KW-0238">DNA-binding</keyword>
<dbReference type="SUPFAM" id="SSF46785">
    <property type="entry name" value="Winged helix' DNA-binding domain"/>
    <property type="match status" value="1"/>
</dbReference>
<dbReference type="Proteomes" id="UP001057868">
    <property type="component" value="Unassembled WGS sequence"/>
</dbReference>
<dbReference type="Gene3D" id="1.10.10.10">
    <property type="entry name" value="Winged helix-like DNA-binding domain superfamily/Winged helix DNA-binding domain"/>
    <property type="match status" value="1"/>
</dbReference>
<dbReference type="InterPro" id="IPR011991">
    <property type="entry name" value="ArsR-like_HTH"/>
</dbReference>
<evidence type="ECO:0000313" key="6">
    <source>
        <dbReference type="Proteomes" id="UP001057868"/>
    </source>
</evidence>
<dbReference type="PANTHER" id="PTHR33154">
    <property type="entry name" value="TRANSCRIPTIONAL REGULATOR, ARSR FAMILY"/>
    <property type="match status" value="1"/>
</dbReference>